<dbReference type="EMBL" id="JAANYN010000002">
    <property type="protein sequence ID" value="NHE56413.1"/>
    <property type="molecule type" value="Genomic_DNA"/>
</dbReference>
<gene>
    <name evidence="1" type="ORF">G9Q97_06255</name>
</gene>
<organism evidence="1 2">
    <name type="scientific">Cyclobacterium plantarum</name>
    <dbReference type="NCBI Taxonomy" id="2716263"/>
    <lineage>
        <taxon>Bacteria</taxon>
        <taxon>Pseudomonadati</taxon>
        <taxon>Bacteroidota</taxon>
        <taxon>Cytophagia</taxon>
        <taxon>Cytophagales</taxon>
        <taxon>Cyclobacteriaceae</taxon>
        <taxon>Cyclobacterium</taxon>
    </lineage>
</organism>
<accession>A0ABX0H3M4</accession>
<sequence length="39" mass="4437">MRILPRGMVRIRHLGILASYAKPLSLPLIHQELEMQASP</sequence>
<comment type="caution">
    <text evidence="1">The sequence shown here is derived from an EMBL/GenBank/DDBJ whole genome shotgun (WGS) entry which is preliminary data.</text>
</comment>
<dbReference type="Proteomes" id="UP000649799">
    <property type="component" value="Unassembled WGS sequence"/>
</dbReference>
<protein>
    <submittedName>
        <fullName evidence="1">Uncharacterized protein</fullName>
    </submittedName>
</protein>
<name>A0ABX0H3M4_9BACT</name>
<reference evidence="1 2" key="1">
    <citation type="submission" date="2020-03" db="EMBL/GenBank/DDBJ databases">
        <title>Cyclobacterium plantarum sp. nov., a marine bacterium isolated from a coastal-marine wetland.</title>
        <authorList>
            <person name="Sanchez-Porro C."/>
            <person name="Ventosa A."/>
            <person name="Amoozegar M."/>
        </authorList>
    </citation>
    <scope>NUCLEOTIDE SEQUENCE [LARGE SCALE GENOMIC DNA]</scope>
    <source>
        <strain evidence="1 2">GBPx2</strain>
    </source>
</reference>
<keyword evidence="2" id="KW-1185">Reference proteome</keyword>
<evidence type="ECO:0000313" key="1">
    <source>
        <dbReference type="EMBL" id="NHE56413.1"/>
    </source>
</evidence>
<evidence type="ECO:0000313" key="2">
    <source>
        <dbReference type="Proteomes" id="UP000649799"/>
    </source>
</evidence>
<proteinExistence type="predicted"/>